<comment type="caution">
    <text evidence="1">The sequence shown here is derived from an EMBL/GenBank/DDBJ whole genome shotgun (WGS) entry which is preliminary data.</text>
</comment>
<evidence type="ECO:0000313" key="1">
    <source>
        <dbReference type="EMBL" id="CAG7716543.1"/>
    </source>
</evidence>
<dbReference type="EMBL" id="CAJVCH010039360">
    <property type="protein sequence ID" value="CAG7716543.1"/>
    <property type="molecule type" value="Genomic_DNA"/>
</dbReference>
<feature type="non-terminal residue" evidence="1">
    <location>
        <position position="1"/>
    </location>
</feature>
<keyword evidence="2" id="KW-1185">Reference proteome</keyword>
<evidence type="ECO:0000313" key="2">
    <source>
        <dbReference type="Proteomes" id="UP000708208"/>
    </source>
</evidence>
<sequence>MRYCHNSAMALYSNVNYEGTPELIHVGAYCHNFNSSTYKSIRFF</sequence>
<accession>A0A8J2JY07</accession>
<proteinExistence type="predicted"/>
<reference evidence="1" key="1">
    <citation type="submission" date="2021-06" db="EMBL/GenBank/DDBJ databases">
        <authorList>
            <person name="Hodson N. C."/>
            <person name="Mongue J. A."/>
            <person name="Jaron S. K."/>
        </authorList>
    </citation>
    <scope>NUCLEOTIDE SEQUENCE</scope>
</reference>
<dbReference type="Proteomes" id="UP000708208">
    <property type="component" value="Unassembled WGS sequence"/>
</dbReference>
<name>A0A8J2JY07_9HEXA</name>
<protein>
    <submittedName>
        <fullName evidence="1">Uncharacterized protein</fullName>
    </submittedName>
</protein>
<organism evidence="1 2">
    <name type="scientific">Allacma fusca</name>
    <dbReference type="NCBI Taxonomy" id="39272"/>
    <lineage>
        <taxon>Eukaryota</taxon>
        <taxon>Metazoa</taxon>
        <taxon>Ecdysozoa</taxon>
        <taxon>Arthropoda</taxon>
        <taxon>Hexapoda</taxon>
        <taxon>Collembola</taxon>
        <taxon>Symphypleona</taxon>
        <taxon>Sminthuridae</taxon>
        <taxon>Allacma</taxon>
    </lineage>
</organism>
<gene>
    <name evidence="1" type="ORF">AFUS01_LOCUS6045</name>
</gene>
<dbReference type="AlphaFoldDB" id="A0A8J2JY07"/>